<gene>
    <name evidence="2" type="ORF">MNBD_ALPHA07-1694</name>
</gene>
<evidence type="ECO:0000313" key="2">
    <source>
        <dbReference type="EMBL" id="VAV95101.1"/>
    </source>
</evidence>
<proteinExistence type="predicted"/>
<dbReference type="EMBL" id="UOEG01000128">
    <property type="protein sequence ID" value="VAV95101.1"/>
    <property type="molecule type" value="Genomic_DNA"/>
</dbReference>
<protein>
    <submittedName>
        <fullName evidence="2">Uncharacterized protein</fullName>
    </submittedName>
</protein>
<organism evidence="2">
    <name type="scientific">hydrothermal vent metagenome</name>
    <dbReference type="NCBI Taxonomy" id="652676"/>
    <lineage>
        <taxon>unclassified sequences</taxon>
        <taxon>metagenomes</taxon>
        <taxon>ecological metagenomes</taxon>
    </lineage>
</organism>
<accession>A0A3B0RVH8</accession>
<evidence type="ECO:0000256" key="1">
    <source>
        <dbReference type="SAM" id="MobiDB-lite"/>
    </source>
</evidence>
<sequence length="84" mass="8801">MMAPPKNYNASGGDIFSQKKRGRDFAAPPIGETLTCASPGTVIGVPACTVTRKCHIMVNKSLHLLAKNIPAGGINLLTLGPYHA</sequence>
<feature type="region of interest" description="Disordered" evidence="1">
    <location>
        <begin position="1"/>
        <end position="20"/>
    </location>
</feature>
<name>A0A3B0RVH8_9ZZZZ</name>
<dbReference type="AlphaFoldDB" id="A0A3B0RVH8"/>
<reference evidence="2" key="1">
    <citation type="submission" date="2018-06" db="EMBL/GenBank/DDBJ databases">
        <authorList>
            <person name="Zhirakovskaya E."/>
        </authorList>
    </citation>
    <scope>NUCLEOTIDE SEQUENCE</scope>
</reference>